<dbReference type="CDD" id="cd06261">
    <property type="entry name" value="TM_PBP2"/>
    <property type="match status" value="1"/>
</dbReference>
<dbReference type="RefSeq" id="WP_109731026.1">
    <property type="nucleotide sequence ID" value="NZ_BAAACK010000018.1"/>
</dbReference>
<evidence type="ECO:0000259" key="8">
    <source>
        <dbReference type="PROSITE" id="PS50928"/>
    </source>
</evidence>
<dbReference type="InterPro" id="IPR035906">
    <property type="entry name" value="MetI-like_sf"/>
</dbReference>
<reference evidence="9 10" key="1">
    <citation type="submission" date="2018-05" db="EMBL/GenBank/DDBJ databases">
        <title>The Hungate 1000. A catalogue of reference genomes from the rumen microbiome.</title>
        <authorList>
            <person name="Kelly W."/>
        </authorList>
    </citation>
    <scope>NUCLEOTIDE SEQUENCE [LARGE SCALE GENOMIC DNA]</scope>
    <source>
        <strain evidence="9 10">NLAE-zl-C242</strain>
    </source>
</reference>
<feature type="transmembrane region" description="Helical" evidence="7">
    <location>
        <begin position="9"/>
        <end position="30"/>
    </location>
</feature>
<feature type="transmembrane region" description="Helical" evidence="7">
    <location>
        <begin position="132"/>
        <end position="156"/>
    </location>
</feature>
<organism evidence="9 10">
    <name type="scientific">Faecalicatena orotica</name>
    <dbReference type="NCBI Taxonomy" id="1544"/>
    <lineage>
        <taxon>Bacteria</taxon>
        <taxon>Bacillati</taxon>
        <taxon>Bacillota</taxon>
        <taxon>Clostridia</taxon>
        <taxon>Lachnospirales</taxon>
        <taxon>Lachnospiraceae</taxon>
        <taxon>Faecalicatena</taxon>
    </lineage>
</organism>
<feature type="transmembrane region" description="Helical" evidence="7">
    <location>
        <begin position="274"/>
        <end position="300"/>
    </location>
</feature>
<dbReference type="Gene3D" id="1.10.3720.10">
    <property type="entry name" value="MetI-like"/>
    <property type="match status" value="1"/>
</dbReference>
<evidence type="ECO:0000256" key="6">
    <source>
        <dbReference type="ARBA" id="ARBA00023136"/>
    </source>
</evidence>
<dbReference type="Proteomes" id="UP000245845">
    <property type="component" value="Unassembled WGS sequence"/>
</dbReference>
<sequence length="315" mass="34550">MFRYIVKRILMMIVILWCAGVVIFTLTYLVPGDVASLMLGKEATVEVINQKRTVLGLDQPYLVQLGRYMYDTFIRLDFGDSWIFSSSVMAELAVRLPRTLLIGLSAMVLNVTIGTLLGIFAGTHEGKWQDSLVMIIAMVFISAPDFFVALLLILLFSLKLGWLPAYGIESMACYILPIISCALGGIAVNARQARSSMLEVIRADFVTTARAKGQKEKVITRKHMLPNAMMPIITGVGGGLAMVVAGSPVIESVFSIPGVGAYMLAGVNQHDYPVVRACVIFFALFCSVAILIMDLCYAFLDPRIKAQYSKGKKVK</sequence>
<keyword evidence="6 7" id="KW-0472">Membrane</keyword>
<dbReference type="PANTHER" id="PTHR43163:SF6">
    <property type="entry name" value="DIPEPTIDE TRANSPORT SYSTEM PERMEASE PROTEIN DPPB-RELATED"/>
    <property type="match status" value="1"/>
</dbReference>
<accession>A0A2Y9BDU6</accession>
<dbReference type="SUPFAM" id="SSF161098">
    <property type="entry name" value="MetI-like"/>
    <property type="match status" value="1"/>
</dbReference>
<dbReference type="AlphaFoldDB" id="A0A2Y9BDU6"/>
<comment type="subcellular location">
    <subcellularLocation>
        <location evidence="1 7">Cell membrane</location>
        <topology evidence="1 7">Multi-pass membrane protein</topology>
    </subcellularLocation>
</comment>
<dbReference type="InterPro" id="IPR000515">
    <property type="entry name" value="MetI-like"/>
</dbReference>
<evidence type="ECO:0000256" key="7">
    <source>
        <dbReference type="RuleBase" id="RU363032"/>
    </source>
</evidence>
<dbReference type="PANTHER" id="PTHR43163">
    <property type="entry name" value="DIPEPTIDE TRANSPORT SYSTEM PERMEASE PROTEIN DPPB-RELATED"/>
    <property type="match status" value="1"/>
</dbReference>
<evidence type="ECO:0000256" key="4">
    <source>
        <dbReference type="ARBA" id="ARBA00022692"/>
    </source>
</evidence>
<name>A0A2Y9BDU6_9FIRM</name>
<dbReference type="Pfam" id="PF00528">
    <property type="entry name" value="BPD_transp_1"/>
    <property type="match status" value="1"/>
</dbReference>
<comment type="similarity">
    <text evidence="7">Belongs to the binding-protein-dependent transport system permease family.</text>
</comment>
<feature type="transmembrane region" description="Helical" evidence="7">
    <location>
        <begin position="99"/>
        <end position="120"/>
    </location>
</feature>
<evidence type="ECO:0000256" key="3">
    <source>
        <dbReference type="ARBA" id="ARBA00022475"/>
    </source>
</evidence>
<keyword evidence="3" id="KW-1003">Cell membrane</keyword>
<gene>
    <name evidence="9" type="ORF">A8806_105199</name>
</gene>
<dbReference type="PROSITE" id="PS50928">
    <property type="entry name" value="ABC_TM1"/>
    <property type="match status" value="1"/>
</dbReference>
<feature type="domain" description="ABC transmembrane type-1" evidence="8">
    <location>
        <begin position="96"/>
        <end position="293"/>
    </location>
</feature>
<evidence type="ECO:0000256" key="2">
    <source>
        <dbReference type="ARBA" id="ARBA00022448"/>
    </source>
</evidence>
<dbReference type="Pfam" id="PF19300">
    <property type="entry name" value="BPD_transp_1_N"/>
    <property type="match status" value="1"/>
</dbReference>
<evidence type="ECO:0000313" key="10">
    <source>
        <dbReference type="Proteomes" id="UP000245845"/>
    </source>
</evidence>
<feature type="transmembrane region" description="Helical" evidence="7">
    <location>
        <begin position="232"/>
        <end position="254"/>
    </location>
</feature>
<dbReference type="EMBL" id="QGDL01000005">
    <property type="protein sequence ID" value="PWJ29896.1"/>
    <property type="molecule type" value="Genomic_DNA"/>
</dbReference>
<protein>
    <submittedName>
        <fullName evidence="9">Peptide/nickel transport system permease protein</fullName>
    </submittedName>
</protein>
<keyword evidence="10" id="KW-1185">Reference proteome</keyword>
<dbReference type="GO" id="GO:0055085">
    <property type="term" value="P:transmembrane transport"/>
    <property type="evidence" value="ECO:0007669"/>
    <property type="project" value="InterPro"/>
</dbReference>
<keyword evidence="4 7" id="KW-0812">Transmembrane</keyword>
<evidence type="ECO:0000313" key="9">
    <source>
        <dbReference type="EMBL" id="PWJ29896.1"/>
    </source>
</evidence>
<feature type="transmembrane region" description="Helical" evidence="7">
    <location>
        <begin position="168"/>
        <end position="188"/>
    </location>
</feature>
<evidence type="ECO:0000256" key="5">
    <source>
        <dbReference type="ARBA" id="ARBA00022989"/>
    </source>
</evidence>
<keyword evidence="2 7" id="KW-0813">Transport</keyword>
<dbReference type="OrthoDB" id="9806409at2"/>
<comment type="caution">
    <text evidence="9">The sequence shown here is derived from an EMBL/GenBank/DDBJ whole genome shotgun (WGS) entry which is preliminary data.</text>
</comment>
<proteinExistence type="inferred from homology"/>
<keyword evidence="5 7" id="KW-1133">Transmembrane helix</keyword>
<evidence type="ECO:0000256" key="1">
    <source>
        <dbReference type="ARBA" id="ARBA00004651"/>
    </source>
</evidence>
<dbReference type="InterPro" id="IPR045621">
    <property type="entry name" value="BPD_transp_1_N"/>
</dbReference>
<dbReference type="GO" id="GO:0005886">
    <property type="term" value="C:plasma membrane"/>
    <property type="evidence" value="ECO:0007669"/>
    <property type="project" value="UniProtKB-SubCell"/>
</dbReference>